<feature type="transmembrane region" description="Helical" evidence="1">
    <location>
        <begin position="103"/>
        <end position="121"/>
    </location>
</feature>
<accession>A0ABX7MVY9</accession>
<keyword evidence="1" id="KW-1133">Transmembrane helix</keyword>
<dbReference type="InterPro" id="IPR007359">
    <property type="entry name" value="SigmaE_reg_RseC_MucC"/>
</dbReference>
<dbReference type="Proteomes" id="UP000663555">
    <property type="component" value="Chromosome"/>
</dbReference>
<keyword evidence="1" id="KW-0812">Transmembrane</keyword>
<dbReference type="PANTHER" id="PTHR35867">
    <property type="entry name" value="PROTEIN RSEC"/>
    <property type="match status" value="1"/>
</dbReference>
<keyword evidence="3" id="KW-1185">Reference proteome</keyword>
<keyword evidence="1" id="KW-0472">Membrane</keyword>
<protein>
    <submittedName>
        <fullName evidence="2">SoxR reducing system RseC family protein</fullName>
    </submittedName>
</protein>
<reference evidence="2 3" key="1">
    <citation type="submission" date="2021-03" db="EMBL/GenBank/DDBJ databases">
        <title>Genome sequencing of Marinobacter sp. LPB0319.</title>
        <authorList>
            <person name="Kim J."/>
        </authorList>
    </citation>
    <scope>NUCLEOTIDE SEQUENCE [LARGE SCALE GENOMIC DNA]</scope>
    <source>
        <strain evidence="2 3">LPB0319</strain>
    </source>
</reference>
<dbReference type="Pfam" id="PF04246">
    <property type="entry name" value="RseC_MucC"/>
    <property type="match status" value="1"/>
</dbReference>
<evidence type="ECO:0000313" key="3">
    <source>
        <dbReference type="Proteomes" id="UP000663555"/>
    </source>
</evidence>
<evidence type="ECO:0000256" key="1">
    <source>
        <dbReference type="SAM" id="Phobius"/>
    </source>
</evidence>
<dbReference type="InterPro" id="IPR026268">
    <property type="entry name" value="RseC"/>
</dbReference>
<name>A0ABX7MVY9_9GAMM</name>
<dbReference type="PIRSF" id="PIRSF004923">
    <property type="entry name" value="RseC"/>
    <property type="match status" value="1"/>
</dbReference>
<gene>
    <name evidence="2" type="ORF">LPB19_07980</name>
</gene>
<dbReference type="PANTHER" id="PTHR35867:SF1">
    <property type="entry name" value="PROTEIN RSEC"/>
    <property type="match status" value="1"/>
</dbReference>
<sequence length="149" mass="15297">MITETGKVVAVKGDHAWVQTIRLSACNSCSARKGCGQRALAAATSGRANQVLVRNSVNAAVGDEVTLGIDEKALLGASVLAYALPLVLMVVATVAGHRLSGGANLWAMAGAVIGLAGGFMVGRGLQSRSDDAYEPRVLRVNRIPSGAVR</sequence>
<dbReference type="EMBL" id="CP071247">
    <property type="protein sequence ID" value="QSP96304.1"/>
    <property type="molecule type" value="Genomic_DNA"/>
</dbReference>
<organism evidence="2 3">
    <name type="scientific">Marinobacter salinisoli</name>
    <dbReference type="NCBI Taxonomy" id="2769486"/>
    <lineage>
        <taxon>Bacteria</taxon>
        <taxon>Pseudomonadati</taxon>
        <taxon>Pseudomonadota</taxon>
        <taxon>Gammaproteobacteria</taxon>
        <taxon>Pseudomonadales</taxon>
        <taxon>Marinobacteraceae</taxon>
        <taxon>Marinobacter</taxon>
    </lineage>
</organism>
<evidence type="ECO:0000313" key="2">
    <source>
        <dbReference type="EMBL" id="QSP96304.1"/>
    </source>
</evidence>
<dbReference type="RefSeq" id="WP_206645531.1">
    <property type="nucleotide sequence ID" value="NZ_CP071247.1"/>
</dbReference>
<proteinExistence type="predicted"/>
<feature type="transmembrane region" description="Helical" evidence="1">
    <location>
        <begin position="73"/>
        <end position="97"/>
    </location>
</feature>